<evidence type="ECO:0000256" key="3">
    <source>
        <dbReference type="ARBA" id="ARBA00022840"/>
    </source>
</evidence>
<reference evidence="5 6" key="1">
    <citation type="submission" date="2024-09" db="EMBL/GenBank/DDBJ databases">
        <authorList>
            <person name="Sun Q."/>
            <person name="Mori K."/>
        </authorList>
    </citation>
    <scope>NUCLEOTIDE SEQUENCE [LARGE SCALE GENOMIC DNA]</scope>
    <source>
        <strain evidence="5 6">CCM 7228</strain>
    </source>
</reference>
<evidence type="ECO:0000259" key="4">
    <source>
        <dbReference type="PROSITE" id="PS50893"/>
    </source>
</evidence>
<dbReference type="PROSITE" id="PS50893">
    <property type="entry name" value="ABC_TRANSPORTER_2"/>
    <property type="match status" value="1"/>
</dbReference>
<sequence length="300" mass="34115">MITVKNLSKTYQKEHAVENLSLSVKKGSIYGLLGSNGAGKTSLLKMIAGILRPNSGDILIDSAVAYENIEVKKRVVFIPDALYFYPQATVKQMAQYYKHFYPNWNQARFQQLEEVFNIEPNRKVHRLSKGMKRQVAFWLALSAMPDILILDEPIDGLDPVMRQKIKNLLFQEVAERELTVLISSHNLREIEDLCDHVGIMHNGKLLIEKDLDDLKSDTHKVQLALADPTHEEHLLNKLTILHKEKRGSITLLIVRGSEGEIEKAVATTKLLIFDLLPLTLEEIFIYEMGGVGYEIENILL</sequence>
<gene>
    <name evidence="5" type="ORF">ACFFIX_15900</name>
</gene>
<evidence type="ECO:0000256" key="2">
    <source>
        <dbReference type="ARBA" id="ARBA00022741"/>
    </source>
</evidence>
<dbReference type="InterPro" id="IPR051782">
    <property type="entry name" value="ABC_Transporter_VariousFunc"/>
</dbReference>
<dbReference type="Pfam" id="PF00005">
    <property type="entry name" value="ABC_tran"/>
    <property type="match status" value="1"/>
</dbReference>
<dbReference type="GO" id="GO:0005524">
    <property type="term" value="F:ATP binding"/>
    <property type="evidence" value="ECO:0007669"/>
    <property type="project" value="UniProtKB-KW"/>
</dbReference>
<keyword evidence="3 5" id="KW-0067">ATP-binding</keyword>
<evidence type="ECO:0000313" key="6">
    <source>
        <dbReference type="Proteomes" id="UP001589854"/>
    </source>
</evidence>
<dbReference type="Gene3D" id="3.40.50.300">
    <property type="entry name" value="P-loop containing nucleotide triphosphate hydrolases"/>
    <property type="match status" value="1"/>
</dbReference>
<keyword evidence="1" id="KW-0813">Transport</keyword>
<organism evidence="5 6">
    <name type="scientific">Metabacillus herbersteinensis</name>
    <dbReference type="NCBI Taxonomy" id="283816"/>
    <lineage>
        <taxon>Bacteria</taxon>
        <taxon>Bacillati</taxon>
        <taxon>Bacillota</taxon>
        <taxon>Bacilli</taxon>
        <taxon>Bacillales</taxon>
        <taxon>Bacillaceae</taxon>
        <taxon>Metabacillus</taxon>
    </lineage>
</organism>
<dbReference type="CDD" id="cd03230">
    <property type="entry name" value="ABC_DR_subfamily_A"/>
    <property type="match status" value="1"/>
</dbReference>
<proteinExistence type="predicted"/>
<keyword evidence="2" id="KW-0547">Nucleotide-binding</keyword>
<keyword evidence="6" id="KW-1185">Reference proteome</keyword>
<comment type="caution">
    <text evidence="5">The sequence shown here is derived from an EMBL/GenBank/DDBJ whole genome shotgun (WGS) entry which is preliminary data.</text>
</comment>
<dbReference type="Proteomes" id="UP001589854">
    <property type="component" value="Unassembled WGS sequence"/>
</dbReference>
<feature type="domain" description="ABC transporter" evidence="4">
    <location>
        <begin position="2"/>
        <end position="227"/>
    </location>
</feature>
<accession>A0ABV6GGX5</accession>
<dbReference type="EMBL" id="JBHLVO010000014">
    <property type="protein sequence ID" value="MFC0272911.1"/>
    <property type="molecule type" value="Genomic_DNA"/>
</dbReference>
<dbReference type="PANTHER" id="PTHR42939">
    <property type="entry name" value="ABC TRANSPORTER ATP-BINDING PROTEIN ALBC-RELATED"/>
    <property type="match status" value="1"/>
</dbReference>
<dbReference type="SMART" id="SM00382">
    <property type="entry name" value="AAA"/>
    <property type="match status" value="1"/>
</dbReference>
<name>A0ABV6GGX5_9BACI</name>
<dbReference type="PANTHER" id="PTHR42939:SF1">
    <property type="entry name" value="ABC TRANSPORTER ATP-BINDING PROTEIN ALBC-RELATED"/>
    <property type="match status" value="1"/>
</dbReference>
<dbReference type="InterPro" id="IPR003593">
    <property type="entry name" value="AAA+_ATPase"/>
</dbReference>
<dbReference type="InterPro" id="IPR027417">
    <property type="entry name" value="P-loop_NTPase"/>
</dbReference>
<dbReference type="RefSeq" id="WP_378935690.1">
    <property type="nucleotide sequence ID" value="NZ_JBHLVO010000014.1"/>
</dbReference>
<evidence type="ECO:0000313" key="5">
    <source>
        <dbReference type="EMBL" id="MFC0272911.1"/>
    </source>
</evidence>
<dbReference type="InterPro" id="IPR003439">
    <property type="entry name" value="ABC_transporter-like_ATP-bd"/>
</dbReference>
<evidence type="ECO:0000256" key="1">
    <source>
        <dbReference type="ARBA" id="ARBA00022448"/>
    </source>
</evidence>
<protein>
    <submittedName>
        <fullName evidence="5">ABC transporter ATP-binding protein</fullName>
    </submittedName>
</protein>
<dbReference type="SUPFAM" id="SSF52540">
    <property type="entry name" value="P-loop containing nucleoside triphosphate hydrolases"/>
    <property type="match status" value="1"/>
</dbReference>